<organism evidence="2 3">
    <name type="scientific">Karstenula rhodostoma CBS 690.94</name>
    <dbReference type="NCBI Taxonomy" id="1392251"/>
    <lineage>
        <taxon>Eukaryota</taxon>
        <taxon>Fungi</taxon>
        <taxon>Dikarya</taxon>
        <taxon>Ascomycota</taxon>
        <taxon>Pezizomycotina</taxon>
        <taxon>Dothideomycetes</taxon>
        <taxon>Pleosporomycetidae</taxon>
        <taxon>Pleosporales</taxon>
        <taxon>Massarineae</taxon>
        <taxon>Didymosphaeriaceae</taxon>
        <taxon>Karstenula</taxon>
    </lineage>
</organism>
<dbReference type="OrthoDB" id="10512950at2759"/>
<sequence>MCCRKKQQLYTSYQPRQQRQLGCCSSHRQRRQSQQTTPYHSPLGGAIFIEPQAYAPVAVNTPYPELQSGSDFPRVRGPFSMAAALILGLSLGAQKIQEKREKKKEKKMLTEFANEQREAKLRNDWASRKSDEARNVEGRKSESLEREEVPPPSYEDAVGESARGRDGRSS</sequence>
<name>A0A9P4U8F7_9PLEO</name>
<accession>A0A9P4U8F7</accession>
<feature type="region of interest" description="Disordered" evidence="1">
    <location>
        <begin position="98"/>
        <end position="170"/>
    </location>
</feature>
<feature type="compositionally biased region" description="Basic and acidic residues" evidence="1">
    <location>
        <begin position="114"/>
        <end position="149"/>
    </location>
</feature>
<reference evidence="2" key="1">
    <citation type="journal article" date="2020" name="Stud. Mycol.">
        <title>101 Dothideomycetes genomes: a test case for predicting lifestyles and emergence of pathogens.</title>
        <authorList>
            <person name="Haridas S."/>
            <person name="Albert R."/>
            <person name="Binder M."/>
            <person name="Bloem J."/>
            <person name="Labutti K."/>
            <person name="Salamov A."/>
            <person name="Andreopoulos B."/>
            <person name="Baker S."/>
            <person name="Barry K."/>
            <person name="Bills G."/>
            <person name="Bluhm B."/>
            <person name="Cannon C."/>
            <person name="Castanera R."/>
            <person name="Culley D."/>
            <person name="Daum C."/>
            <person name="Ezra D."/>
            <person name="Gonzalez J."/>
            <person name="Henrissat B."/>
            <person name="Kuo A."/>
            <person name="Liang C."/>
            <person name="Lipzen A."/>
            <person name="Lutzoni F."/>
            <person name="Magnuson J."/>
            <person name="Mondo S."/>
            <person name="Nolan M."/>
            <person name="Ohm R."/>
            <person name="Pangilinan J."/>
            <person name="Park H.-J."/>
            <person name="Ramirez L."/>
            <person name="Alfaro M."/>
            <person name="Sun H."/>
            <person name="Tritt A."/>
            <person name="Yoshinaga Y."/>
            <person name="Zwiers L.-H."/>
            <person name="Turgeon B."/>
            <person name="Goodwin S."/>
            <person name="Spatafora J."/>
            <person name="Crous P."/>
            <person name="Grigoriev I."/>
        </authorList>
    </citation>
    <scope>NUCLEOTIDE SEQUENCE</scope>
    <source>
        <strain evidence="2">CBS 690.94</strain>
    </source>
</reference>
<protein>
    <submittedName>
        <fullName evidence="2">Uncharacterized protein</fullName>
    </submittedName>
</protein>
<evidence type="ECO:0000313" key="3">
    <source>
        <dbReference type="Proteomes" id="UP000799764"/>
    </source>
</evidence>
<evidence type="ECO:0000313" key="2">
    <source>
        <dbReference type="EMBL" id="KAF2440002.1"/>
    </source>
</evidence>
<dbReference type="Proteomes" id="UP000799764">
    <property type="component" value="Unassembled WGS sequence"/>
</dbReference>
<evidence type="ECO:0000256" key="1">
    <source>
        <dbReference type="SAM" id="MobiDB-lite"/>
    </source>
</evidence>
<dbReference type="EMBL" id="MU001508">
    <property type="protein sequence ID" value="KAF2440002.1"/>
    <property type="molecule type" value="Genomic_DNA"/>
</dbReference>
<comment type="caution">
    <text evidence="2">The sequence shown here is derived from an EMBL/GenBank/DDBJ whole genome shotgun (WGS) entry which is preliminary data.</text>
</comment>
<keyword evidence="3" id="KW-1185">Reference proteome</keyword>
<gene>
    <name evidence="2" type="ORF">P171DRAFT_435819</name>
</gene>
<proteinExistence type="predicted"/>
<dbReference type="AlphaFoldDB" id="A0A9P4U8F7"/>